<accession>A0A1G9WIN9</accession>
<dbReference type="Proteomes" id="UP000187651">
    <property type="component" value="Unassembled WGS sequence"/>
</dbReference>
<evidence type="ECO:0000313" key="1">
    <source>
        <dbReference type="EMBL" id="SDM84404.1"/>
    </source>
</evidence>
<dbReference type="EMBL" id="FNHZ01000003">
    <property type="protein sequence ID" value="SDM84404.1"/>
    <property type="molecule type" value="Genomic_DNA"/>
</dbReference>
<proteinExistence type="predicted"/>
<reference evidence="2" key="1">
    <citation type="submission" date="2016-10" db="EMBL/GenBank/DDBJ databases">
        <authorList>
            <person name="Varghese N."/>
            <person name="Submissions S."/>
        </authorList>
    </citation>
    <scope>NUCLEOTIDE SEQUENCE [LARGE SCALE GENOMIC DNA]</scope>
    <source>
        <strain evidence="2">M83</strain>
    </source>
</reference>
<name>A0A1G9WIN9_9FIRM</name>
<evidence type="ECO:0000313" key="2">
    <source>
        <dbReference type="Proteomes" id="UP000187651"/>
    </source>
</evidence>
<keyword evidence="2" id="KW-1185">Reference proteome</keyword>
<dbReference type="OrthoDB" id="9773927at2"/>
<dbReference type="GO" id="GO:0016740">
    <property type="term" value="F:transferase activity"/>
    <property type="evidence" value="ECO:0007669"/>
    <property type="project" value="UniProtKB-KW"/>
</dbReference>
<keyword evidence="1" id="KW-0808">Transferase</keyword>
<dbReference type="AlphaFoldDB" id="A0A1G9WIN9"/>
<dbReference type="Gene3D" id="3.30.460.40">
    <property type="match status" value="1"/>
</dbReference>
<dbReference type="RefSeq" id="WP_074521400.1">
    <property type="nucleotide sequence ID" value="NZ_FNHZ01000003.1"/>
</dbReference>
<protein>
    <submittedName>
        <fullName evidence="1">Uncharacterized nucleotidyltransferase</fullName>
    </submittedName>
</protein>
<organism evidence="1 2">
    <name type="scientific">Lachnospira pectinoschiza</name>
    <dbReference type="NCBI Taxonomy" id="28052"/>
    <lineage>
        <taxon>Bacteria</taxon>
        <taxon>Bacillati</taxon>
        <taxon>Bacillota</taxon>
        <taxon>Clostridia</taxon>
        <taxon>Lachnospirales</taxon>
        <taxon>Lachnospiraceae</taxon>
        <taxon>Lachnospira</taxon>
    </lineage>
</organism>
<sequence length="391" mass="46640">MNNTINIDFLRDLILSSLEKEEIKSVYEGVNIEDLCRLASLHQMEYILLEPLTKLDIDEKYKKLIKARLATDTFIDLGQRQQVKNISNNLENYGVDYMLMKGSILKEIYPKSVLRQMGDIDLMIYDQTMNRSRELFKFMGYELIDSVKIHDVYRKEPHWIVEAHWALFDKNVDKKIYDYYQVKRATLKEGTKACYQLSIEDFYVYMIAHMAKHFYENGCGIRNLVDIYVYLEHFKNKLDYEKLETELEVCGLSSFEFQSRRLAYDWLEKKELDSLEKSLFYFMLDCGVYGKGENGFFSQFAKQEENQDIEKVVKGKWFFFPPISYMKEFYPKLNKHPELLPYYWLVRGAKGLTHKESRKRRIELTRVDTTKAKTIVDLYKNMGLDFTRTDE</sequence>
<dbReference type="InterPro" id="IPR039498">
    <property type="entry name" value="NTP_transf_5"/>
</dbReference>
<gene>
    <name evidence="1" type="ORF">SAMN05216544_1227</name>
</gene>
<dbReference type="Pfam" id="PF14907">
    <property type="entry name" value="NTP_transf_5"/>
    <property type="match status" value="1"/>
</dbReference>